<feature type="region of interest" description="Disordered" evidence="3">
    <location>
        <begin position="359"/>
        <end position="467"/>
    </location>
</feature>
<name>A0A8H7Q3L8_MORIS</name>
<reference evidence="5" key="1">
    <citation type="submission" date="2020-12" db="EMBL/GenBank/DDBJ databases">
        <title>Metabolic potential, ecology and presence of endohyphal bacteria is reflected in genomic diversity of Mucoromycotina.</title>
        <authorList>
            <person name="Muszewska A."/>
            <person name="Okrasinska A."/>
            <person name="Steczkiewicz K."/>
            <person name="Drgas O."/>
            <person name="Orlowska M."/>
            <person name="Perlinska-Lenart U."/>
            <person name="Aleksandrzak-Piekarczyk T."/>
            <person name="Szatraj K."/>
            <person name="Zielenkiewicz U."/>
            <person name="Pilsyk S."/>
            <person name="Malc E."/>
            <person name="Mieczkowski P."/>
            <person name="Kruszewska J.S."/>
            <person name="Biernat P."/>
            <person name="Pawlowska J."/>
        </authorList>
    </citation>
    <scope>NUCLEOTIDE SEQUENCE</scope>
    <source>
        <strain evidence="5">WA0000067209</strain>
    </source>
</reference>
<feature type="domain" description="HMG box" evidence="4">
    <location>
        <begin position="628"/>
        <end position="696"/>
    </location>
</feature>
<dbReference type="InterPro" id="IPR036910">
    <property type="entry name" value="HMG_box_dom_sf"/>
</dbReference>
<feature type="compositionally biased region" description="Acidic residues" evidence="3">
    <location>
        <begin position="538"/>
        <end position="560"/>
    </location>
</feature>
<evidence type="ECO:0000256" key="1">
    <source>
        <dbReference type="ARBA" id="ARBA00023125"/>
    </source>
</evidence>
<dbReference type="SMART" id="SM00398">
    <property type="entry name" value="HMG"/>
    <property type="match status" value="2"/>
</dbReference>
<sequence>MAALSGTLGSPLSSPQIEPLDAHRHNGRLASPETFSTFDTTFPLPSPLRRSSHQFRERELKTKEISNNPQLSLFQLLQKQNQLNTRSDSEDEEEQQRRRSSAFGLGLFRELPEEDKLEQLKAQEDFAFECPGCGNDDVNFWSRGRTAGQAECQNKSCGHRWMWKPTTKMIKEGVAFEPNMALPPKPVARPPAKKRKTQDTEMELPAYRGINDGQTYHSSYYSKPRRRIPPELSLEYQSNEPDASYDRMSMRDADFYERYERFFGRRESEYNGNNDESSIFPATKFPEPTKGPGMQSTGDNAPLDEEDEIYEAELLELELRRRELEARREAHRARKSQLLLQQRREQLREQNRANRQVLRNTMSPDSHSPAVQALSSSPKAPAMEKKASSSSDFSQEHAENSANPPGERDPVGSTRGSNEKVHTQASAAEDNSDFHMFSDEEDTLPKPGNQSQNRTGKMPTRDSKAVKPVIQVEGAMDTDERDIETAFAENDVSRNVNDMDEEYGYYFSDEDQVFDKEAGATQTEVRKQKPVWRHVSDEELEGSDLPWEDDDEYVEADFDQGNDLNESISSVNGESGDRAGANMTVTKPGGKKRGRKPGSKNKNPSKASERKMKAGKIKGSRQGTGKKPMNSFNPYLLFNKEMRPKLVAEMETKSTGDVSRALSEAWKNMSQHDKQKYIDEAKRKRAELGIDDDKRQEERDQALQRLKERRSEEAGRQKGIPNPFFLWSAEERPKVKLEYPNLGSLTELNDILSKRWKSLDAVPN</sequence>
<dbReference type="OrthoDB" id="6247875at2759"/>
<feature type="compositionally biased region" description="Basic residues" evidence="3">
    <location>
        <begin position="589"/>
        <end position="599"/>
    </location>
</feature>
<evidence type="ECO:0000313" key="6">
    <source>
        <dbReference type="Proteomes" id="UP000654370"/>
    </source>
</evidence>
<comment type="caution">
    <text evidence="5">The sequence shown here is derived from an EMBL/GenBank/DDBJ whole genome shotgun (WGS) entry which is preliminary data.</text>
</comment>
<gene>
    <name evidence="5" type="ORF">INT43_000606</name>
</gene>
<feature type="compositionally biased region" description="Basic and acidic residues" evidence="3">
    <location>
        <begin position="54"/>
        <end position="64"/>
    </location>
</feature>
<protein>
    <recommendedName>
        <fullName evidence="4">HMG box domain-containing protein</fullName>
    </recommendedName>
</protein>
<dbReference type="GO" id="GO:0005634">
    <property type="term" value="C:nucleus"/>
    <property type="evidence" value="ECO:0007669"/>
    <property type="project" value="UniProtKB-UniRule"/>
</dbReference>
<feature type="compositionally biased region" description="Basic and acidic residues" evidence="3">
    <location>
        <begin position="686"/>
        <end position="716"/>
    </location>
</feature>
<keyword evidence="2" id="KW-0539">Nucleus</keyword>
<dbReference type="Pfam" id="PF00505">
    <property type="entry name" value="HMG_box"/>
    <property type="match status" value="2"/>
</dbReference>
<feature type="domain" description="HMG box" evidence="4">
    <location>
        <begin position="717"/>
        <end position="764"/>
    </location>
</feature>
<dbReference type="Proteomes" id="UP000654370">
    <property type="component" value="Unassembled WGS sequence"/>
</dbReference>
<feature type="compositionally biased region" description="Low complexity" evidence="3">
    <location>
        <begin position="1"/>
        <end position="15"/>
    </location>
</feature>
<evidence type="ECO:0000259" key="4">
    <source>
        <dbReference type="PROSITE" id="PS50118"/>
    </source>
</evidence>
<evidence type="ECO:0000256" key="2">
    <source>
        <dbReference type="PROSITE-ProRule" id="PRU00267"/>
    </source>
</evidence>
<dbReference type="SUPFAM" id="SSF47095">
    <property type="entry name" value="HMG-box"/>
    <property type="match status" value="2"/>
</dbReference>
<organism evidence="5 6">
    <name type="scientific">Mortierella isabellina</name>
    <name type="common">Filamentous fungus</name>
    <name type="synonym">Umbelopsis isabellina</name>
    <dbReference type="NCBI Taxonomy" id="91625"/>
    <lineage>
        <taxon>Eukaryota</taxon>
        <taxon>Fungi</taxon>
        <taxon>Fungi incertae sedis</taxon>
        <taxon>Mucoromycota</taxon>
        <taxon>Mucoromycotina</taxon>
        <taxon>Umbelopsidomycetes</taxon>
        <taxon>Umbelopsidales</taxon>
        <taxon>Umbelopsidaceae</taxon>
        <taxon>Umbelopsis</taxon>
    </lineage>
</organism>
<keyword evidence="6" id="KW-1185">Reference proteome</keyword>
<feature type="compositionally biased region" description="Polar residues" evidence="3">
    <location>
        <begin position="562"/>
        <end position="573"/>
    </location>
</feature>
<dbReference type="Gene3D" id="1.10.30.10">
    <property type="entry name" value="High mobility group box domain"/>
    <property type="match status" value="2"/>
</dbReference>
<feature type="region of interest" description="Disordered" evidence="3">
    <location>
        <begin position="686"/>
        <end position="719"/>
    </location>
</feature>
<feature type="region of interest" description="Disordered" evidence="3">
    <location>
        <begin position="81"/>
        <end position="101"/>
    </location>
</feature>
<feature type="DNA-binding region" description="HMG box" evidence="2">
    <location>
        <begin position="717"/>
        <end position="764"/>
    </location>
</feature>
<dbReference type="PROSITE" id="PS50118">
    <property type="entry name" value="HMG_BOX_2"/>
    <property type="match status" value="2"/>
</dbReference>
<feature type="region of interest" description="Disordered" evidence="3">
    <location>
        <begin position="517"/>
        <end position="636"/>
    </location>
</feature>
<evidence type="ECO:0000256" key="3">
    <source>
        <dbReference type="SAM" id="MobiDB-lite"/>
    </source>
</evidence>
<dbReference type="InterPro" id="IPR050342">
    <property type="entry name" value="HMGB"/>
</dbReference>
<keyword evidence="1 2" id="KW-0238">DNA-binding</keyword>
<feature type="region of interest" description="Disordered" evidence="3">
    <location>
        <begin position="268"/>
        <end position="304"/>
    </location>
</feature>
<dbReference type="AlphaFoldDB" id="A0A8H7Q3L8"/>
<accession>A0A8H7Q3L8</accession>
<proteinExistence type="predicted"/>
<dbReference type="InterPro" id="IPR009071">
    <property type="entry name" value="HMG_box_dom"/>
</dbReference>
<dbReference type="GO" id="GO:0003677">
    <property type="term" value="F:DNA binding"/>
    <property type="evidence" value="ECO:0007669"/>
    <property type="project" value="UniProtKB-UniRule"/>
</dbReference>
<dbReference type="EMBL" id="JAEPQZ010000002">
    <property type="protein sequence ID" value="KAG2184693.1"/>
    <property type="molecule type" value="Genomic_DNA"/>
</dbReference>
<feature type="region of interest" description="Disordered" evidence="3">
    <location>
        <begin position="1"/>
        <end position="67"/>
    </location>
</feature>
<evidence type="ECO:0000313" key="5">
    <source>
        <dbReference type="EMBL" id="KAG2184693.1"/>
    </source>
</evidence>
<feature type="DNA-binding region" description="HMG box" evidence="2">
    <location>
        <begin position="628"/>
        <end position="696"/>
    </location>
</feature>
<dbReference type="CDD" id="cd00084">
    <property type="entry name" value="HMG-box_SF"/>
    <property type="match status" value="2"/>
</dbReference>
<dbReference type="PANTHER" id="PTHR48112">
    <property type="entry name" value="HIGH MOBILITY GROUP PROTEIN DSP1"/>
    <property type="match status" value="1"/>
</dbReference>